<evidence type="ECO:0000313" key="7">
    <source>
        <dbReference type="Proteomes" id="UP000284605"/>
    </source>
</evidence>
<organism evidence="6 7">
    <name type="scientific">Oleomonas cavernae</name>
    <dbReference type="NCBI Taxonomy" id="2320859"/>
    <lineage>
        <taxon>Bacteria</taxon>
        <taxon>Pseudomonadati</taxon>
        <taxon>Pseudomonadota</taxon>
        <taxon>Alphaproteobacteria</taxon>
        <taxon>Acetobacterales</taxon>
        <taxon>Acetobacteraceae</taxon>
        <taxon>Oleomonas</taxon>
    </lineage>
</organism>
<name>A0A418WUF7_9PROT</name>
<dbReference type="AlphaFoldDB" id="A0A418WUF7"/>
<evidence type="ECO:0000256" key="3">
    <source>
        <dbReference type="ARBA" id="ARBA00023004"/>
    </source>
</evidence>
<keyword evidence="1" id="KW-0479">Metal-binding</keyword>
<evidence type="ECO:0000256" key="2">
    <source>
        <dbReference type="ARBA" id="ARBA00022801"/>
    </source>
</evidence>
<dbReference type="Gene3D" id="3.60.21.10">
    <property type="match status" value="2"/>
</dbReference>
<evidence type="ECO:0000256" key="4">
    <source>
        <dbReference type="ARBA" id="ARBA00025742"/>
    </source>
</evidence>
<sequence>MGPPRPIPTACREAERMRIVLVSDSHLSPVVGAFGDNWLAIKAWIASMRPDMVVHLGDITAYGDEDPAELAQAFQALNSGDWEKRFLPGNHDMGDNPPGPAWPRNSNWSTSSICSATAGLRPRSLVLPGRCLADPGPQRPAFRHRPRRGGGAVCLDRGGAWNIRGPVGRDAAQAAVPQRPADDEIHGRYVPAAPRRRLLELLARRDLRFVVAGHTHQTRQIEVDGVEHVWAPSCAFIIPDALQETIGAKIVGAMTLDLTDTTHHFRLALPDRVAQHNVADFPQLYPEFTAKFIAERDQLPRP</sequence>
<dbReference type="InterPro" id="IPR050884">
    <property type="entry name" value="CNP_phosphodiesterase-III"/>
</dbReference>
<evidence type="ECO:0000256" key="1">
    <source>
        <dbReference type="ARBA" id="ARBA00022723"/>
    </source>
</evidence>
<protein>
    <submittedName>
        <fullName evidence="6">Metallophosphoesterase</fullName>
    </submittedName>
</protein>
<keyword evidence="7" id="KW-1185">Reference proteome</keyword>
<dbReference type="CDD" id="cd00838">
    <property type="entry name" value="MPP_superfamily"/>
    <property type="match status" value="1"/>
</dbReference>
<gene>
    <name evidence="6" type="ORF">D3874_03635</name>
</gene>
<dbReference type="InterPro" id="IPR004843">
    <property type="entry name" value="Calcineurin-like_PHP"/>
</dbReference>
<keyword evidence="3" id="KW-0408">Iron</keyword>
<accession>A0A418WUF7</accession>
<comment type="similarity">
    <text evidence="4">Belongs to the cyclic nucleotide phosphodiesterase class-III family.</text>
</comment>
<dbReference type="InterPro" id="IPR029052">
    <property type="entry name" value="Metallo-depent_PP-like"/>
</dbReference>
<dbReference type="GO" id="GO:0016787">
    <property type="term" value="F:hydrolase activity"/>
    <property type="evidence" value="ECO:0007669"/>
    <property type="project" value="UniProtKB-KW"/>
</dbReference>
<keyword evidence="2" id="KW-0378">Hydrolase</keyword>
<dbReference type="Pfam" id="PF00149">
    <property type="entry name" value="Metallophos"/>
    <property type="match status" value="1"/>
</dbReference>
<dbReference type="PANTHER" id="PTHR42988:SF2">
    <property type="entry name" value="CYCLIC NUCLEOTIDE PHOSPHODIESTERASE CBUA0032-RELATED"/>
    <property type="match status" value="1"/>
</dbReference>
<dbReference type="PANTHER" id="PTHR42988">
    <property type="entry name" value="PHOSPHOHYDROLASE"/>
    <property type="match status" value="1"/>
</dbReference>
<reference evidence="6 7" key="1">
    <citation type="submission" date="2018-09" db="EMBL/GenBank/DDBJ databases">
        <authorList>
            <person name="Zhu H."/>
        </authorList>
    </citation>
    <scope>NUCLEOTIDE SEQUENCE [LARGE SCALE GENOMIC DNA]</scope>
    <source>
        <strain evidence="6 7">K1W22B-8</strain>
    </source>
</reference>
<evidence type="ECO:0000259" key="5">
    <source>
        <dbReference type="Pfam" id="PF00149"/>
    </source>
</evidence>
<dbReference type="GO" id="GO:0046872">
    <property type="term" value="F:metal ion binding"/>
    <property type="evidence" value="ECO:0007669"/>
    <property type="project" value="UniProtKB-KW"/>
</dbReference>
<dbReference type="EMBL" id="QYUK01000008">
    <property type="protein sequence ID" value="RJF94914.1"/>
    <property type="molecule type" value="Genomic_DNA"/>
</dbReference>
<comment type="caution">
    <text evidence="6">The sequence shown here is derived from an EMBL/GenBank/DDBJ whole genome shotgun (WGS) entry which is preliminary data.</text>
</comment>
<dbReference type="SUPFAM" id="SSF56300">
    <property type="entry name" value="Metallo-dependent phosphatases"/>
    <property type="match status" value="1"/>
</dbReference>
<evidence type="ECO:0000313" key="6">
    <source>
        <dbReference type="EMBL" id="RJF94914.1"/>
    </source>
</evidence>
<proteinExistence type="inferred from homology"/>
<dbReference type="Proteomes" id="UP000284605">
    <property type="component" value="Unassembled WGS sequence"/>
</dbReference>
<feature type="domain" description="Calcineurin-like phosphoesterase" evidence="5">
    <location>
        <begin position="17"/>
        <end position="217"/>
    </location>
</feature>